<dbReference type="AlphaFoldDB" id="C0QLS0"/>
<dbReference type="GO" id="GO:0006779">
    <property type="term" value="P:porphyrin-containing compound biosynthetic process"/>
    <property type="evidence" value="ECO:0007669"/>
    <property type="project" value="InterPro"/>
</dbReference>
<organism evidence="12 13">
    <name type="scientific">Desulforapulum autotrophicum (strain ATCC 43914 / DSM 3382 / VKM B-1955 / HRM2)</name>
    <name type="common">Desulfobacterium autotrophicum</name>
    <dbReference type="NCBI Taxonomy" id="177437"/>
    <lineage>
        <taxon>Bacteria</taxon>
        <taxon>Pseudomonadati</taxon>
        <taxon>Thermodesulfobacteriota</taxon>
        <taxon>Desulfobacteria</taxon>
        <taxon>Desulfobacterales</taxon>
        <taxon>Desulfobacteraceae</taxon>
        <taxon>Desulforapulum</taxon>
    </lineage>
</organism>
<keyword evidence="13" id="KW-1185">Reference proteome</keyword>
<dbReference type="InterPro" id="IPR006638">
    <property type="entry name" value="Elp3/MiaA/NifB-like_rSAM"/>
</dbReference>
<dbReference type="Pfam" id="PF06969">
    <property type="entry name" value="HemN_C"/>
    <property type="match status" value="1"/>
</dbReference>
<dbReference type="SFLD" id="SFLDG01065">
    <property type="entry name" value="anaerobic_coproporphyrinogen-I"/>
    <property type="match status" value="1"/>
</dbReference>
<sequence length="382" mass="42319">MSDVTAIYVHVPFCVRKCAYCDFYSIDDLSLKRAFVKALLSEIAMCKDRRAIVDTIYFGGGTPSLLLPGQIQEILTAIGENFTVSKGCETTLEVNPGTVNADYFGKIQDSGINRLNIGVQSFDDERLDFMGRIHSAAVARQALQQARDTGFDNLGLDLIYGLPGDTEGAWVKDLDSALVFQPEHLSCYMLTYEPGTPMHRLVEQGAITPLDDGSVAGLFKLTSTFLEGHGYLHYEISNFAAGVSFQSRHNQKYWNHAPYLGFGPSAHSFENGTRFWNHADVCRYTSDLGAGRLPVAETETLANDQILMEMIMLGLRTSMGVDLTKFDCISNQGFLKMFDAVVTDCEAKAWGRVVNQRFFLTLDGRLFLDTIVSAFVDIILGQ</sequence>
<dbReference type="RefSeq" id="WP_015905136.1">
    <property type="nucleotide sequence ID" value="NC_012108.1"/>
</dbReference>
<dbReference type="InterPro" id="IPR013785">
    <property type="entry name" value="Aldolase_TIM"/>
</dbReference>
<protein>
    <recommendedName>
        <fullName evidence="3 10">Heme chaperone HemW</fullName>
    </recommendedName>
</protein>
<dbReference type="Pfam" id="PF04055">
    <property type="entry name" value="Radical_SAM"/>
    <property type="match status" value="1"/>
</dbReference>
<gene>
    <name evidence="12" type="primary">hemN2</name>
    <name evidence="12" type="ordered locus">HRM2_32990</name>
</gene>
<dbReference type="SFLD" id="SFLDS00029">
    <property type="entry name" value="Radical_SAM"/>
    <property type="match status" value="1"/>
</dbReference>
<keyword evidence="7 10" id="KW-0408">Iron</keyword>
<dbReference type="SMART" id="SM00729">
    <property type="entry name" value="Elp3"/>
    <property type="match status" value="1"/>
</dbReference>
<dbReference type="eggNOG" id="COG0635">
    <property type="taxonomic scope" value="Bacteria"/>
</dbReference>
<dbReference type="GO" id="GO:0051539">
    <property type="term" value="F:4 iron, 4 sulfur cluster binding"/>
    <property type="evidence" value="ECO:0007669"/>
    <property type="project" value="UniProtKB-UniRule"/>
</dbReference>
<dbReference type="HOGENOM" id="CLU_027579_1_1_7"/>
<comment type="function">
    <text evidence="10">Probably acts as a heme chaperone, transferring heme to an unknown acceptor. Binds one molecule of heme per monomer, possibly covalently. Binds 1 [4Fe-4S] cluster. The cluster is coordinated with 3 cysteines and an exchangeable S-adenosyl-L-methionine.</text>
</comment>
<dbReference type="PANTHER" id="PTHR13932">
    <property type="entry name" value="COPROPORPHYRINIGEN III OXIDASE"/>
    <property type="match status" value="1"/>
</dbReference>
<dbReference type="EMBL" id="CP001087">
    <property type="protein sequence ID" value="ACN16374.1"/>
    <property type="molecule type" value="Genomic_DNA"/>
</dbReference>
<dbReference type="SFLD" id="SFLDF00288">
    <property type="entry name" value="HemN-like__clustered_with_nucl"/>
    <property type="match status" value="1"/>
</dbReference>
<dbReference type="Gene3D" id="3.20.20.70">
    <property type="entry name" value="Aldolase class I"/>
    <property type="match status" value="1"/>
</dbReference>
<dbReference type="PROSITE" id="PS51918">
    <property type="entry name" value="RADICAL_SAM"/>
    <property type="match status" value="1"/>
</dbReference>
<dbReference type="STRING" id="177437.HRM2_32990"/>
<dbReference type="GO" id="GO:0005737">
    <property type="term" value="C:cytoplasm"/>
    <property type="evidence" value="ECO:0007669"/>
    <property type="project" value="UniProtKB-SubCell"/>
</dbReference>
<evidence type="ECO:0000256" key="6">
    <source>
        <dbReference type="ARBA" id="ARBA00022723"/>
    </source>
</evidence>
<dbReference type="KEGG" id="dat:HRM2_32990"/>
<evidence type="ECO:0000256" key="1">
    <source>
        <dbReference type="ARBA" id="ARBA00001966"/>
    </source>
</evidence>
<evidence type="ECO:0000256" key="2">
    <source>
        <dbReference type="ARBA" id="ARBA00006100"/>
    </source>
</evidence>
<comment type="similarity">
    <text evidence="2">Belongs to the anaerobic coproporphyrinogen-III oxidase family. HemW subfamily.</text>
</comment>
<comment type="cofactor">
    <cofactor evidence="1">
        <name>[4Fe-4S] cluster</name>
        <dbReference type="ChEBI" id="CHEBI:49883"/>
    </cofactor>
</comment>
<dbReference type="CDD" id="cd01335">
    <property type="entry name" value="Radical_SAM"/>
    <property type="match status" value="1"/>
</dbReference>
<evidence type="ECO:0000256" key="10">
    <source>
        <dbReference type="RuleBase" id="RU364116"/>
    </source>
</evidence>
<feature type="domain" description="Radical SAM core" evidence="11">
    <location>
        <begin position="1"/>
        <end position="232"/>
    </location>
</feature>
<dbReference type="SUPFAM" id="SSF102114">
    <property type="entry name" value="Radical SAM enzymes"/>
    <property type="match status" value="1"/>
</dbReference>
<dbReference type="GO" id="GO:0046872">
    <property type="term" value="F:metal ion binding"/>
    <property type="evidence" value="ECO:0007669"/>
    <property type="project" value="UniProtKB-UniRule"/>
</dbReference>
<dbReference type="GO" id="GO:0004109">
    <property type="term" value="F:coproporphyrinogen oxidase activity"/>
    <property type="evidence" value="ECO:0007669"/>
    <property type="project" value="InterPro"/>
</dbReference>
<dbReference type="PANTHER" id="PTHR13932:SF5">
    <property type="entry name" value="RADICAL S-ADENOSYL METHIONINE DOMAIN-CONTAINING PROTEIN 1, MITOCHONDRIAL"/>
    <property type="match status" value="1"/>
</dbReference>
<dbReference type="NCBIfam" id="TIGR00539">
    <property type="entry name" value="hemN_rel"/>
    <property type="match status" value="1"/>
</dbReference>
<proteinExistence type="inferred from homology"/>
<dbReference type="SFLD" id="SFLDG01082">
    <property type="entry name" value="B12-binding_domain_containing"/>
    <property type="match status" value="1"/>
</dbReference>
<keyword evidence="8 10" id="KW-0411">Iron-sulfur</keyword>
<keyword evidence="10" id="KW-0004">4Fe-4S</keyword>
<keyword evidence="9 10" id="KW-0143">Chaperone</keyword>
<evidence type="ECO:0000256" key="7">
    <source>
        <dbReference type="ARBA" id="ARBA00023004"/>
    </source>
</evidence>
<evidence type="ECO:0000313" key="12">
    <source>
        <dbReference type="EMBL" id="ACN16374.1"/>
    </source>
</evidence>
<evidence type="ECO:0000256" key="5">
    <source>
        <dbReference type="ARBA" id="ARBA00022691"/>
    </source>
</evidence>
<evidence type="ECO:0000256" key="4">
    <source>
        <dbReference type="ARBA" id="ARBA00022617"/>
    </source>
</evidence>
<name>C0QLS0_DESAH</name>
<dbReference type="InterPro" id="IPR010723">
    <property type="entry name" value="HemN_C"/>
</dbReference>
<comment type="subcellular location">
    <subcellularLocation>
        <location evidence="10">Cytoplasm</location>
    </subcellularLocation>
</comment>
<keyword evidence="12" id="KW-0560">Oxidoreductase</keyword>
<dbReference type="SFLD" id="SFLDF00562">
    <property type="entry name" value="HemN-like__clustered_with_heat"/>
    <property type="match status" value="1"/>
</dbReference>
<dbReference type="InterPro" id="IPR004559">
    <property type="entry name" value="HemW-like"/>
</dbReference>
<reference evidence="12 13" key="1">
    <citation type="journal article" date="2009" name="Environ. Microbiol.">
        <title>Genome sequence of Desulfobacterium autotrophicum HRM2, a marine sulfate reducer oxidizing organic carbon completely to carbon dioxide.</title>
        <authorList>
            <person name="Strittmatter A.W."/>
            <person name="Liesegang H."/>
            <person name="Rabus R."/>
            <person name="Decker I."/>
            <person name="Amann J."/>
            <person name="Andres S."/>
            <person name="Henne A."/>
            <person name="Fricke W.F."/>
            <person name="Martinez-Arias R."/>
            <person name="Bartels D."/>
            <person name="Goesmann A."/>
            <person name="Krause L."/>
            <person name="Puehler A."/>
            <person name="Klenk H.P."/>
            <person name="Richter M."/>
            <person name="Schuler M."/>
            <person name="Gloeckner F.O."/>
            <person name="Meyerdierks A."/>
            <person name="Gottschalk G."/>
            <person name="Amann R."/>
        </authorList>
    </citation>
    <scope>NUCLEOTIDE SEQUENCE [LARGE SCALE GENOMIC DNA]</scope>
    <source>
        <strain evidence="13">ATCC 43914 / DSM 3382 / HRM2</strain>
    </source>
</reference>
<dbReference type="InterPro" id="IPR058240">
    <property type="entry name" value="rSAM_sf"/>
</dbReference>
<dbReference type="InterPro" id="IPR034505">
    <property type="entry name" value="Coproporphyrinogen-III_oxidase"/>
</dbReference>
<evidence type="ECO:0000256" key="3">
    <source>
        <dbReference type="ARBA" id="ARBA00017228"/>
    </source>
</evidence>
<accession>C0QLS0</accession>
<dbReference type="OrthoDB" id="9808022at2"/>
<keyword evidence="4 10" id="KW-0349">Heme</keyword>
<dbReference type="InterPro" id="IPR007197">
    <property type="entry name" value="rSAM"/>
</dbReference>
<keyword evidence="6 10" id="KW-0479">Metal-binding</keyword>
<keyword evidence="5 10" id="KW-0949">S-adenosyl-L-methionine</keyword>
<evidence type="ECO:0000256" key="9">
    <source>
        <dbReference type="ARBA" id="ARBA00023186"/>
    </source>
</evidence>
<keyword evidence="10" id="KW-0963">Cytoplasm</keyword>
<dbReference type="Proteomes" id="UP000000442">
    <property type="component" value="Chromosome"/>
</dbReference>
<evidence type="ECO:0000259" key="11">
    <source>
        <dbReference type="PROSITE" id="PS51918"/>
    </source>
</evidence>
<evidence type="ECO:0000313" key="13">
    <source>
        <dbReference type="Proteomes" id="UP000000442"/>
    </source>
</evidence>
<evidence type="ECO:0000256" key="8">
    <source>
        <dbReference type="ARBA" id="ARBA00023014"/>
    </source>
</evidence>